<dbReference type="GO" id="GO:0005743">
    <property type="term" value="C:mitochondrial inner membrane"/>
    <property type="evidence" value="ECO:0007669"/>
    <property type="project" value="UniProtKB-SubCell"/>
</dbReference>
<proteinExistence type="inferred from homology"/>
<dbReference type="HAMAP" id="MF_01351">
    <property type="entry name" value="NDH1_NuoI"/>
    <property type="match status" value="1"/>
</dbReference>
<feature type="non-terminal residue" evidence="18">
    <location>
        <position position="1"/>
    </location>
</feature>
<comment type="function">
    <text evidence="1">Core subunit of the mitochondrial membrane respiratory chain NADH dehydrogenase (Complex I) that is believed to belong to the minimal assembly required for catalysis. Complex I functions in the transfer of electrons from NADH to the respiratory chain. The immediate electron acceptor for the enzyme is believed to be ubiquinone.</text>
</comment>
<evidence type="ECO:0000313" key="19">
    <source>
        <dbReference type="Proteomes" id="UP000678499"/>
    </source>
</evidence>
<dbReference type="Pfam" id="PF00146">
    <property type="entry name" value="NADHdh"/>
    <property type="match status" value="1"/>
</dbReference>
<dbReference type="EMBL" id="CAJPEX010016514">
    <property type="protein sequence ID" value="CAG0925702.1"/>
    <property type="molecule type" value="Genomic_DNA"/>
</dbReference>
<dbReference type="PROSITE" id="PS00198">
    <property type="entry name" value="4FE4S_FER_1"/>
    <property type="match status" value="2"/>
</dbReference>
<keyword evidence="12" id="KW-0830">Ubiquinone</keyword>
<evidence type="ECO:0000256" key="9">
    <source>
        <dbReference type="ARBA" id="ARBA00022989"/>
    </source>
</evidence>
<evidence type="ECO:0000256" key="6">
    <source>
        <dbReference type="ARBA" id="ARBA00022485"/>
    </source>
</evidence>
<feature type="transmembrane region" description="Helical" evidence="16">
    <location>
        <begin position="186"/>
        <end position="206"/>
    </location>
</feature>
<dbReference type="PANTHER" id="PTHR11432:SF3">
    <property type="entry name" value="NADH-UBIQUINONE OXIDOREDUCTASE CHAIN 1"/>
    <property type="match status" value="1"/>
</dbReference>
<dbReference type="GO" id="GO:0051539">
    <property type="term" value="F:4 iron, 4 sulfur cluster binding"/>
    <property type="evidence" value="ECO:0007669"/>
    <property type="project" value="UniProtKB-KW"/>
</dbReference>
<evidence type="ECO:0000313" key="18">
    <source>
        <dbReference type="EMBL" id="CAD7285550.1"/>
    </source>
</evidence>
<dbReference type="InterPro" id="IPR017900">
    <property type="entry name" value="4Fe4S_Fe_S_CS"/>
</dbReference>
<dbReference type="GO" id="GO:0003954">
    <property type="term" value="F:NADH dehydrogenase activity"/>
    <property type="evidence" value="ECO:0007669"/>
    <property type="project" value="TreeGrafter"/>
</dbReference>
<dbReference type="Gene3D" id="3.30.70.3270">
    <property type="match status" value="1"/>
</dbReference>
<feature type="domain" description="4Fe-4S ferredoxin-type" evidence="17">
    <location>
        <begin position="246"/>
        <end position="275"/>
    </location>
</feature>
<accession>A0A7R9C3X7</accession>
<dbReference type="InterPro" id="IPR018086">
    <property type="entry name" value="NADH_UbQ_OxRdtase_su1_CS"/>
</dbReference>
<dbReference type="InterPro" id="IPR017896">
    <property type="entry name" value="4Fe4S_Fe-S-bd"/>
</dbReference>
<feature type="transmembrane region" description="Helical" evidence="16">
    <location>
        <begin position="131"/>
        <end position="149"/>
    </location>
</feature>
<keyword evidence="15" id="KW-0520">NAD</keyword>
<feature type="transmembrane region" description="Helical" evidence="16">
    <location>
        <begin position="58"/>
        <end position="78"/>
    </location>
</feature>
<keyword evidence="13 16" id="KW-0472">Membrane</keyword>
<dbReference type="PANTHER" id="PTHR11432">
    <property type="entry name" value="NADH DEHYDROGENASE SUBUNIT 1"/>
    <property type="match status" value="1"/>
</dbReference>
<organism evidence="18">
    <name type="scientific">Notodromas monacha</name>
    <dbReference type="NCBI Taxonomy" id="399045"/>
    <lineage>
        <taxon>Eukaryota</taxon>
        <taxon>Metazoa</taxon>
        <taxon>Ecdysozoa</taxon>
        <taxon>Arthropoda</taxon>
        <taxon>Crustacea</taxon>
        <taxon>Oligostraca</taxon>
        <taxon>Ostracoda</taxon>
        <taxon>Podocopa</taxon>
        <taxon>Podocopida</taxon>
        <taxon>Cypridocopina</taxon>
        <taxon>Cypridoidea</taxon>
        <taxon>Cyprididae</taxon>
        <taxon>Notodromas</taxon>
    </lineage>
</organism>
<dbReference type="InterPro" id="IPR010226">
    <property type="entry name" value="NADH_quinone_OxRdtase_chainI"/>
</dbReference>
<dbReference type="InterPro" id="IPR001694">
    <property type="entry name" value="NADH_UbQ_OxRdtase_su1/FPO"/>
</dbReference>
<dbReference type="Proteomes" id="UP000678499">
    <property type="component" value="Unassembled WGS sequence"/>
</dbReference>
<keyword evidence="6" id="KW-0004">4Fe-4S</keyword>
<evidence type="ECO:0000256" key="1">
    <source>
        <dbReference type="ARBA" id="ARBA00003257"/>
    </source>
</evidence>
<keyword evidence="8" id="KW-0479">Metal-binding</keyword>
<dbReference type="OrthoDB" id="6376095at2759"/>
<feature type="domain" description="4Fe-4S ferredoxin-type" evidence="17">
    <location>
        <begin position="292"/>
        <end position="321"/>
    </location>
</feature>
<keyword evidence="19" id="KW-1185">Reference proteome</keyword>
<evidence type="ECO:0000256" key="16">
    <source>
        <dbReference type="SAM" id="Phobius"/>
    </source>
</evidence>
<evidence type="ECO:0000256" key="7">
    <source>
        <dbReference type="ARBA" id="ARBA00022692"/>
    </source>
</evidence>
<dbReference type="PROSITE" id="PS00668">
    <property type="entry name" value="COMPLEX1_ND1_2"/>
    <property type="match status" value="1"/>
</dbReference>
<evidence type="ECO:0000256" key="5">
    <source>
        <dbReference type="ARBA" id="ARBA00022448"/>
    </source>
</evidence>
<comment type="subcellular location">
    <subcellularLocation>
        <location evidence="15">Mitochondrion inner membrane</location>
        <topology evidence="15">Multi-pass membrane protein</topology>
    </subcellularLocation>
    <subcellularLocation>
        <location evidence="2">Mitochondrion membrane</location>
        <topology evidence="2">Multi-pass membrane protein</topology>
    </subcellularLocation>
</comment>
<keyword evidence="11" id="KW-0411">Iron-sulfur</keyword>
<evidence type="ECO:0000256" key="8">
    <source>
        <dbReference type="ARBA" id="ARBA00022723"/>
    </source>
</evidence>
<dbReference type="GO" id="GO:0046872">
    <property type="term" value="F:metal ion binding"/>
    <property type="evidence" value="ECO:0007669"/>
    <property type="project" value="UniProtKB-KW"/>
</dbReference>
<evidence type="ECO:0000256" key="14">
    <source>
        <dbReference type="ARBA" id="ARBA00031024"/>
    </source>
</evidence>
<dbReference type="NCBIfam" id="TIGR01971">
    <property type="entry name" value="NuoI"/>
    <property type="match status" value="1"/>
</dbReference>
<evidence type="ECO:0000256" key="2">
    <source>
        <dbReference type="ARBA" id="ARBA00004225"/>
    </source>
</evidence>
<sequence>MFTKEEFIPQEANRWLFIAAPAIAMVGALMTSVVIPWAHPILVNGLEFKFQAADLNIGVLYVFGVVSLGVYGVMLGGWSSNNKYALMAAVRSSSQMISYEIAMGLAMLAILMSSGSLSLNDIVEQQSGMRWNVFYQPLAFLIFLVCSFAESNRMPFDLPESESELVGGYHTEYSSMKLGLFLFSEYVHMFISSAIISTLFFGGYSYPGMDWMANHFPIWATALITVQYPEVKRDIAAIWRGRHVLKRDDEGRERCTACGLCALACPAEAITMVAAERTADQRHLYREEKYAAVYEIDMIRCIYCGLCEEACPKEAIFLTPELTKPETDRQKFIYGKDVLVERMDQRID</sequence>
<feature type="transmembrane region" description="Helical" evidence="16">
    <location>
        <begin position="12"/>
        <end position="38"/>
    </location>
</feature>
<dbReference type="Pfam" id="PF12838">
    <property type="entry name" value="Fer4_7"/>
    <property type="match status" value="1"/>
</dbReference>
<keyword evidence="10" id="KW-0408">Iron</keyword>
<protein>
    <recommendedName>
        <fullName evidence="4">NADH-ubiquinone oxidoreductase chain 1</fullName>
    </recommendedName>
    <alternativeName>
        <fullName evidence="14">NADH dehydrogenase subunit 1</fullName>
    </alternativeName>
</protein>
<keyword evidence="7 15" id="KW-0812">Transmembrane</keyword>
<name>A0A7R9C3X7_9CRUS</name>
<evidence type="ECO:0000256" key="4">
    <source>
        <dbReference type="ARBA" id="ARBA00021009"/>
    </source>
</evidence>
<feature type="transmembrane region" description="Helical" evidence="16">
    <location>
        <begin position="99"/>
        <end position="119"/>
    </location>
</feature>
<comment type="similarity">
    <text evidence="3 15">Belongs to the complex I subunit 1 family.</text>
</comment>
<evidence type="ECO:0000256" key="12">
    <source>
        <dbReference type="ARBA" id="ARBA00023075"/>
    </source>
</evidence>
<dbReference type="AlphaFoldDB" id="A0A7R9C3X7"/>
<keyword evidence="9 16" id="KW-1133">Transmembrane helix</keyword>
<dbReference type="EMBL" id="OA898551">
    <property type="protein sequence ID" value="CAD7285550.1"/>
    <property type="molecule type" value="Genomic_DNA"/>
</dbReference>
<evidence type="ECO:0000256" key="11">
    <source>
        <dbReference type="ARBA" id="ARBA00023014"/>
    </source>
</evidence>
<evidence type="ECO:0000256" key="3">
    <source>
        <dbReference type="ARBA" id="ARBA00010535"/>
    </source>
</evidence>
<dbReference type="PROSITE" id="PS51379">
    <property type="entry name" value="4FE4S_FER_2"/>
    <property type="match status" value="2"/>
</dbReference>
<dbReference type="SUPFAM" id="SSF54862">
    <property type="entry name" value="4Fe-4S ferredoxins"/>
    <property type="match status" value="1"/>
</dbReference>
<evidence type="ECO:0000259" key="17">
    <source>
        <dbReference type="PROSITE" id="PS51379"/>
    </source>
</evidence>
<evidence type="ECO:0000256" key="15">
    <source>
        <dbReference type="RuleBase" id="RU000471"/>
    </source>
</evidence>
<reference evidence="18" key="1">
    <citation type="submission" date="2020-11" db="EMBL/GenBank/DDBJ databases">
        <authorList>
            <person name="Tran Van P."/>
        </authorList>
    </citation>
    <scope>NUCLEOTIDE SEQUENCE</scope>
</reference>
<gene>
    <name evidence="18" type="ORF">NMOB1V02_LOCUS13152</name>
</gene>
<keyword evidence="5" id="KW-0813">Transport</keyword>
<evidence type="ECO:0000256" key="13">
    <source>
        <dbReference type="ARBA" id="ARBA00023136"/>
    </source>
</evidence>
<evidence type="ECO:0000256" key="10">
    <source>
        <dbReference type="ARBA" id="ARBA00023004"/>
    </source>
</evidence>
<dbReference type="GO" id="GO:0009060">
    <property type="term" value="P:aerobic respiration"/>
    <property type="evidence" value="ECO:0007669"/>
    <property type="project" value="TreeGrafter"/>
</dbReference>